<dbReference type="EMBL" id="BPLQ01001519">
    <property type="protein sequence ID" value="GIX82460.1"/>
    <property type="molecule type" value="Genomic_DNA"/>
</dbReference>
<name>A0AAV4NF87_9ARAC</name>
<protein>
    <submittedName>
        <fullName evidence="1">Uncharacterized protein</fullName>
    </submittedName>
</protein>
<keyword evidence="2" id="KW-1185">Reference proteome</keyword>
<evidence type="ECO:0000313" key="2">
    <source>
        <dbReference type="Proteomes" id="UP001054837"/>
    </source>
</evidence>
<reference evidence="1 2" key="1">
    <citation type="submission" date="2021-06" db="EMBL/GenBank/DDBJ databases">
        <title>Caerostris darwini draft genome.</title>
        <authorList>
            <person name="Kono N."/>
            <person name="Arakawa K."/>
        </authorList>
    </citation>
    <scope>NUCLEOTIDE SEQUENCE [LARGE SCALE GENOMIC DNA]</scope>
</reference>
<accession>A0AAV4NF87</accession>
<proteinExistence type="predicted"/>
<evidence type="ECO:0000313" key="1">
    <source>
        <dbReference type="EMBL" id="GIX82460.1"/>
    </source>
</evidence>
<organism evidence="1 2">
    <name type="scientific">Caerostris darwini</name>
    <dbReference type="NCBI Taxonomy" id="1538125"/>
    <lineage>
        <taxon>Eukaryota</taxon>
        <taxon>Metazoa</taxon>
        <taxon>Ecdysozoa</taxon>
        <taxon>Arthropoda</taxon>
        <taxon>Chelicerata</taxon>
        <taxon>Arachnida</taxon>
        <taxon>Araneae</taxon>
        <taxon>Araneomorphae</taxon>
        <taxon>Entelegynae</taxon>
        <taxon>Araneoidea</taxon>
        <taxon>Araneidae</taxon>
        <taxon>Caerostris</taxon>
    </lineage>
</organism>
<dbReference type="AlphaFoldDB" id="A0AAV4NF87"/>
<comment type="caution">
    <text evidence="1">The sequence shown here is derived from an EMBL/GenBank/DDBJ whole genome shotgun (WGS) entry which is preliminary data.</text>
</comment>
<sequence>MPWNRHRQLDVHLSTQDSFQYCFFQTRHVSGIALSHPMQGSRFIHSYDSTVGARDSSPRVFVRKTSLSGDYYPPVPHTTLFKKKRMAVIQRCNYDMAPLILRKSG</sequence>
<dbReference type="Proteomes" id="UP001054837">
    <property type="component" value="Unassembled WGS sequence"/>
</dbReference>
<gene>
    <name evidence="1" type="ORF">CDAR_122101</name>
</gene>